<gene>
    <name evidence="2" type="ORF">BN3087_540017</name>
</gene>
<dbReference type="SUPFAM" id="SSF89260">
    <property type="entry name" value="Collagen-binding domain"/>
    <property type="match status" value="1"/>
</dbReference>
<evidence type="ECO:0000313" key="2">
    <source>
        <dbReference type="EMBL" id="CUV65981.1"/>
    </source>
</evidence>
<accession>A0A0S4XP26</accession>
<sequence length="1494" mass="163486">MKIGLILRNLLVFIIFGTVLSSADNGDNGNCNKAEVVALPYTGNGSMSSSDKEDYYSFTPSSDGTVTITVSGANRDIDAYLYNSNCSSELSKDDSASNNPVITNFAVQAGQTYKLRLNYYPNKFSTNYNLNIAFTPTEIVNSNFPIRKTINLTGNMKIIGNTVLCPKNNAGQCVESGTNVSNADVNLRYTKLSSDNSIGSIFNSSSATLSDSAILSATAAKVKWAGLYWSGYLSDSTYTQTQANNLINNHTVKLSFAGGNYVDITSHTVLGRIVNGNYDGTSYGCFADVTSLMQGKDPRGEYKVANIPSTEGKTRDQNDGLGNSGAWTLVVIYENTSAGEKTRNATVFDGFIRVYDVDGNSNNGSQSANDININLSGFKTPKSGSVASALSVFANEGDRYIPSNNSNPGDQLIFTNLDGDKNGQTLILSSDSGANNYFDSSITGVDTRSPNIANNNGIDIHTDQLDSIMGTNQTKAQITLTTAQDTYFPVMVAFATELYMPKLCYDYSTRLNNELMQRGSSDRTFIPHKNDGIIEAKIFIRSLEGDFPYLNSNLKVSWTDVTNPASSNPPTFSFKNALVQRPGIYSYDPPSAYIDSTEGVYYIGLDRSGYHGVIDPYESLYAISNFESNNLSNSVIKVNAEVNASLALDENDPNSLTPFNFSTENGTLEVCPGSYIYNPMWYKFNVETAGAESGNYRLGTQVTGTDYNLKIVSYTKDANDKYTIKTPFTGGIEVEPFEVPSFQSLGVYDEDSYSFDRICEDSSNGKEWGNGKRLFSNFSNIDTVDLGVTANDNQYAMRNAGIRLWVLMADYDGDGVVSDITQDNDCANTDGNCFRNLYANDPYYKTVNTCDTACSSSSDEDCYKCLRANYSQPICSRDNFSVRPYGVELTARSMNTVIQRNDTVSSLVHNLISGLLGDYTIQMVAKSANSIDPMGYYFRRLSTEAKDIPNDSSFDSTLTDSIKEFFGLILDNTKINSGDISKCADSTHKRFDADSSNWKLENDNVGNYDVELIDKDWTIVDQARYQYKATVSKGFDDCRPNDTTLNISGLQGCDIQSFEVNNDSRFNKIPVKFVPAKINIQSLNYGSYPAHGNRWAYMNNLATNSAMGAQFAGDIVAINANTVPTPTSNFTANCFAQDVNFLNQYSTTQLDPNGDVIASNTDGTVLQGADRINLQQAYSFNNDNSFTAEDATILSTTEQTDEVNNDYRAQLTVQRENFIDANNGTLASDIRYNIKKLYYTAVNPIRMLFVKGKSQLLNDDGTPTTVWKSGYAPNTDPATVVINGIPVPDITFEIIDEKSTFSRDIALAIEQDILNNAFNFIYGRVYTPAESQTASTASGNHNIWLSAIMYLNNPAQIINLTPIIGTNPTMPLANWYTVQSHSQNANDGVIATLIDLNGGANINPAAGVLFDSPNARGVTSAIQIQYAAAPRPYVARVEVNPTVWLKYHPTKANGNPEFSVRFINSNTGDWAGTGNTGNVVNQPIGGNVKNRLNW</sequence>
<feature type="chain" id="PRO_5006630021" evidence="1">
    <location>
        <begin position="24"/>
        <end position="1494"/>
    </location>
</feature>
<evidence type="ECO:0000256" key="1">
    <source>
        <dbReference type="SAM" id="SignalP"/>
    </source>
</evidence>
<reference evidence="2" key="1">
    <citation type="submission" date="2015-11" db="EMBL/GenBank/DDBJ databases">
        <authorList>
            <person name="Zhang Y."/>
            <person name="Guo Z."/>
        </authorList>
    </citation>
    <scope>NUCLEOTIDE SEQUENCE</scope>
    <source>
        <strain evidence="2">BN30871</strain>
    </source>
</reference>
<keyword evidence="1" id="KW-0732">Signal</keyword>
<dbReference type="EMBL" id="FAXN01000056">
    <property type="protein sequence ID" value="CUV65981.1"/>
    <property type="molecule type" value="Genomic_DNA"/>
</dbReference>
<name>A0A0S4XP26_9BACT</name>
<organism evidence="2">
    <name type="scientific">Sulfurovum sp. enrichment culture clone C5</name>
    <dbReference type="NCBI Taxonomy" id="497650"/>
    <lineage>
        <taxon>Bacteria</taxon>
        <taxon>Pseudomonadati</taxon>
        <taxon>Campylobacterota</taxon>
        <taxon>Epsilonproteobacteria</taxon>
        <taxon>Campylobacterales</taxon>
        <taxon>Sulfurovaceae</taxon>
        <taxon>Sulfurovum</taxon>
        <taxon>environmental samples</taxon>
    </lineage>
</organism>
<proteinExistence type="predicted"/>
<feature type="signal peptide" evidence="1">
    <location>
        <begin position="1"/>
        <end position="23"/>
    </location>
</feature>
<dbReference type="Gene3D" id="2.60.120.380">
    <property type="match status" value="1"/>
</dbReference>
<protein>
    <submittedName>
        <fullName evidence="2">Uncharacterized protein</fullName>
    </submittedName>
</protein>